<dbReference type="NCBIfam" id="TIGR01640">
    <property type="entry name" value="F_box_assoc_1"/>
    <property type="match status" value="1"/>
</dbReference>
<gene>
    <name evidence="2" type="ORF">QYE76_006626</name>
</gene>
<keyword evidence="3" id="KW-1185">Reference proteome</keyword>
<dbReference type="PANTHER" id="PTHR31672">
    <property type="entry name" value="BNACNNG10540D PROTEIN"/>
    <property type="match status" value="1"/>
</dbReference>
<dbReference type="InterPro" id="IPR050796">
    <property type="entry name" value="SCF_F-box_component"/>
</dbReference>
<dbReference type="InterPro" id="IPR017451">
    <property type="entry name" value="F-box-assoc_interact_dom"/>
</dbReference>
<dbReference type="EMBL" id="JAUUTY010000005">
    <property type="protein sequence ID" value="KAK1632311.1"/>
    <property type="molecule type" value="Genomic_DNA"/>
</dbReference>
<accession>A0AAD8W4J5</accession>
<organism evidence="2 3">
    <name type="scientific">Lolium multiflorum</name>
    <name type="common">Italian ryegrass</name>
    <name type="synonym">Lolium perenne subsp. multiflorum</name>
    <dbReference type="NCBI Taxonomy" id="4521"/>
    <lineage>
        <taxon>Eukaryota</taxon>
        <taxon>Viridiplantae</taxon>
        <taxon>Streptophyta</taxon>
        <taxon>Embryophyta</taxon>
        <taxon>Tracheophyta</taxon>
        <taxon>Spermatophyta</taxon>
        <taxon>Magnoliopsida</taxon>
        <taxon>Liliopsida</taxon>
        <taxon>Poales</taxon>
        <taxon>Poaceae</taxon>
        <taxon>BOP clade</taxon>
        <taxon>Pooideae</taxon>
        <taxon>Poodae</taxon>
        <taxon>Poeae</taxon>
        <taxon>Poeae Chloroplast Group 2 (Poeae type)</taxon>
        <taxon>Loliodinae</taxon>
        <taxon>Loliinae</taxon>
        <taxon>Lolium</taxon>
    </lineage>
</organism>
<evidence type="ECO:0000259" key="1">
    <source>
        <dbReference type="Pfam" id="PF07734"/>
    </source>
</evidence>
<reference evidence="2" key="1">
    <citation type="submission" date="2023-07" db="EMBL/GenBank/DDBJ databases">
        <title>A chromosome-level genome assembly of Lolium multiflorum.</title>
        <authorList>
            <person name="Chen Y."/>
            <person name="Copetti D."/>
            <person name="Kolliker R."/>
            <person name="Studer B."/>
        </authorList>
    </citation>
    <scope>NUCLEOTIDE SEQUENCE</scope>
    <source>
        <strain evidence="2">02402/16</strain>
        <tissue evidence="2">Leaf</tissue>
    </source>
</reference>
<dbReference type="PANTHER" id="PTHR31672:SF2">
    <property type="entry name" value="F-BOX DOMAIN-CONTAINING PROTEIN"/>
    <property type="match status" value="1"/>
</dbReference>
<comment type="caution">
    <text evidence="2">The sequence shown here is derived from an EMBL/GenBank/DDBJ whole genome shotgun (WGS) entry which is preliminary data.</text>
</comment>
<dbReference type="InterPro" id="IPR036047">
    <property type="entry name" value="F-box-like_dom_sf"/>
</dbReference>
<evidence type="ECO:0000313" key="2">
    <source>
        <dbReference type="EMBL" id="KAK1632311.1"/>
    </source>
</evidence>
<proteinExistence type="predicted"/>
<evidence type="ECO:0000313" key="3">
    <source>
        <dbReference type="Proteomes" id="UP001231189"/>
    </source>
</evidence>
<protein>
    <recommendedName>
        <fullName evidence="1">F-box associated beta-propeller type 1 domain-containing protein</fullName>
    </recommendedName>
</protein>
<dbReference type="Pfam" id="PF07734">
    <property type="entry name" value="FBA_1"/>
    <property type="match status" value="1"/>
</dbReference>
<sequence>MPDSGGVTVLDDLPNWIVVEEILVRLPPKDLLRCRAVRKCWRTATSTDKFILDHHRRQPLLPILVHAPDHRNRRFFVSRDAGVGLQQLCPVLRSYDYSQLEAASDGLLVVSHGLGHEFFICNPVTRKCAPLWKPESRQGFRHHIDGLYQHQPSGECRVLWGIRPKYYDASDRDYKTFYYVIAVGSNNPRCIRQACVPLPVVSFPSLELTLRDGLPSSSFNPPLHHRGSLHWVLGNYHGCDEGYIMVFDTAAETFRLMRRPAQLHPLGLSLFEMDATLALLNISSDANTIDVWVIQDYDAETWSFKNRINLSAVDPKVMCPRMGVLNEGELLIQFGLRRMLRYDMDGKLLGYVKSEEGQEIDLWITKHYLQESVIPLPLFHETREEDKPLFFVGL</sequence>
<dbReference type="AlphaFoldDB" id="A0AAD8W4J5"/>
<dbReference type="SUPFAM" id="SSF81383">
    <property type="entry name" value="F-box domain"/>
    <property type="match status" value="1"/>
</dbReference>
<feature type="domain" description="F-box associated beta-propeller type 1" evidence="1">
    <location>
        <begin position="103"/>
        <end position="316"/>
    </location>
</feature>
<dbReference type="Proteomes" id="UP001231189">
    <property type="component" value="Unassembled WGS sequence"/>
</dbReference>
<name>A0AAD8W4J5_LOLMU</name>
<dbReference type="InterPro" id="IPR006527">
    <property type="entry name" value="F-box-assoc_dom_typ1"/>
</dbReference>